<dbReference type="Gene3D" id="1.10.10.10">
    <property type="entry name" value="Winged helix-like DNA-binding domain superfamily/Winged helix DNA-binding domain"/>
    <property type="match status" value="1"/>
</dbReference>
<dbReference type="SUPFAM" id="SSF46785">
    <property type="entry name" value="Winged helix' DNA-binding domain"/>
    <property type="match status" value="1"/>
</dbReference>
<evidence type="ECO:0000256" key="1">
    <source>
        <dbReference type="ARBA" id="ARBA00009437"/>
    </source>
</evidence>
<dbReference type="PANTHER" id="PTHR30346:SF0">
    <property type="entry name" value="HCA OPERON TRANSCRIPTIONAL ACTIVATOR HCAR"/>
    <property type="match status" value="1"/>
</dbReference>
<dbReference type="Proteomes" id="UP000643405">
    <property type="component" value="Unassembled WGS sequence"/>
</dbReference>
<dbReference type="InterPro" id="IPR036390">
    <property type="entry name" value="WH_DNA-bd_sf"/>
</dbReference>
<evidence type="ECO:0000256" key="3">
    <source>
        <dbReference type="ARBA" id="ARBA00023125"/>
    </source>
</evidence>
<dbReference type="PROSITE" id="PS50931">
    <property type="entry name" value="HTH_LYSR"/>
    <property type="match status" value="1"/>
</dbReference>
<dbReference type="EMBL" id="JACVVX010000008">
    <property type="protein sequence ID" value="MBD0416924.1"/>
    <property type="molecule type" value="Genomic_DNA"/>
</dbReference>
<gene>
    <name evidence="6" type="ORF">ICI42_19930</name>
</gene>
<dbReference type="GO" id="GO:0003700">
    <property type="term" value="F:DNA-binding transcription factor activity"/>
    <property type="evidence" value="ECO:0007669"/>
    <property type="project" value="InterPro"/>
</dbReference>
<keyword evidence="2" id="KW-0805">Transcription regulation</keyword>
<dbReference type="InterPro" id="IPR000847">
    <property type="entry name" value="LysR_HTH_N"/>
</dbReference>
<sequence>MTITLKQLDYFIATAESGQVSHAAVELNISQSAVTAAIKMLEANLGVKLFERTHAGVRLTMEGSRFLDHARVITGAVAAAVRSPLREHAGPAGKFKLGMTYTVVGYYMSRYYARFRKTYPQIDVEILELPRDALETGLMVGDIDMAVMLVSNLEHSDELAQEVLMRSSRRLWLSADHHLLGKPEISLADVAAEDYVMLTVDEARTTAARYWDAAGLAPKPVLITSSVEAVRSLVASGIGVTILSDMVYRPWSLEGQRIEVRGVVEPIPSMDVGLAWSRQRPIDPAAAAFRAFMSVTMGGGG</sequence>
<evidence type="ECO:0000313" key="7">
    <source>
        <dbReference type="Proteomes" id="UP000643405"/>
    </source>
</evidence>
<comment type="similarity">
    <text evidence="1">Belongs to the LysR transcriptional regulatory family.</text>
</comment>
<dbReference type="GO" id="GO:0032993">
    <property type="term" value="C:protein-DNA complex"/>
    <property type="evidence" value="ECO:0007669"/>
    <property type="project" value="TreeGrafter"/>
</dbReference>
<dbReference type="Pfam" id="PF03466">
    <property type="entry name" value="LysR_substrate"/>
    <property type="match status" value="1"/>
</dbReference>
<dbReference type="GO" id="GO:0003677">
    <property type="term" value="F:DNA binding"/>
    <property type="evidence" value="ECO:0007669"/>
    <property type="project" value="UniProtKB-KW"/>
</dbReference>
<keyword evidence="4" id="KW-0804">Transcription</keyword>
<dbReference type="SUPFAM" id="SSF53850">
    <property type="entry name" value="Periplasmic binding protein-like II"/>
    <property type="match status" value="1"/>
</dbReference>
<reference evidence="6" key="1">
    <citation type="submission" date="2020-09" db="EMBL/GenBank/DDBJ databases">
        <title>Genome seq and assembly of Tianweitania sp.</title>
        <authorList>
            <person name="Chhetri G."/>
        </authorList>
    </citation>
    <scope>NUCLEOTIDE SEQUENCE</scope>
    <source>
        <strain evidence="6">Rool2</strain>
    </source>
</reference>
<dbReference type="Pfam" id="PF00126">
    <property type="entry name" value="HTH_1"/>
    <property type="match status" value="1"/>
</dbReference>
<keyword evidence="3" id="KW-0238">DNA-binding</keyword>
<evidence type="ECO:0000313" key="6">
    <source>
        <dbReference type="EMBL" id="MBD0416924.1"/>
    </source>
</evidence>
<organism evidence="6 7">
    <name type="scientific">Oryzicola mucosus</name>
    <dbReference type="NCBI Taxonomy" id="2767425"/>
    <lineage>
        <taxon>Bacteria</taxon>
        <taxon>Pseudomonadati</taxon>
        <taxon>Pseudomonadota</taxon>
        <taxon>Alphaproteobacteria</taxon>
        <taxon>Hyphomicrobiales</taxon>
        <taxon>Phyllobacteriaceae</taxon>
        <taxon>Oryzicola</taxon>
    </lineage>
</organism>
<dbReference type="InterPro" id="IPR005119">
    <property type="entry name" value="LysR_subst-bd"/>
</dbReference>
<protein>
    <submittedName>
        <fullName evidence="6">LysR family transcriptional regulator</fullName>
    </submittedName>
</protein>
<dbReference type="PRINTS" id="PR00039">
    <property type="entry name" value="HTHLYSR"/>
</dbReference>
<evidence type="ECO:0000256" key="4">
    <source>
        <dbReference type="ARBA" id="ARBA00023163"/>
    </source>
</evidence>
<comment type="caution">
    <text evidence="6">The sequence shown here is derived from an EMBL/GenBank/DDBJ whole genome shotgun (WGS) entry which is preliminary data.</text>
</comment>
<dbReference type="AlphaFoldDB" id="A0A8J6PVQ6"/>
<accession>A0A8J6PVQ6</accession>
<proteinExistence type="inferred from homology"/>
<name>A0A8J6PVQ6_9HYPH</name>
<dbReference type="InterPro" id="IPR036388">
    <property type="entry name" value="WH-like_DNA-bd_sf"/>
</dbReference>
<dbReference type="RefSeq" id="WP_188166363.1">
    <property type="nucleotide sequence ID" value="NZ_JACVVX010000008.1"/>
</dbReference>
<dbReference type="PANTHER" id="PTHR30346">
    <property type="entry name" value="TRANSCRIPTIONAL DUAL REGULATOR HCAR-RELATED"/>
    <property type="match status" value="1"/>
</dbReference>
<evidence type="ECO:0000256" key="2">
    <source>
        <dbReference type="ARBA" id="ARBA00023015"/>
    </source>
</evidence>
<dbReference type="FunFam" id="1.10.10.10:FF:000001">
    <property type="entry name" value="LysR family transcriptional regulator"/>
    <property type="match status" value="1"/>
</dbReference>
<dbReference type="Gene3D" id="3.40.190.10">
    <property type="entry name" value="Periplasmic binding protein-like II"/>
    <property type="match status" value="2"/>
</dbReference>
<keyword evidence="7" id="KW-1185">Reference proteome</keyword>
<evidence type="ECO:0000259" key="5">
    <source>
        <dbReference type="PROSITE" id="PS50931"/>
    </source>
</evidence>
<feature type="domain" description="HTH lysR-type" evidence="5">
    <location>
        <begin position="3"/>
        <end position="60"/>
    </location>
</feature>